<dbReference type="PROSITE" id="PS50192">
    <property type="entry name" value="T_SNARE"/>
    <property type="match status" value="1"/>
</dbReference>
<dbReference type="InterPro" id="IPR036871">
    <property type="entry name" value="PX_dom_sf"/>
</dbReference>
<dbReference type="STRING" id="4909.A0A099P2V8"/>
<evidence type="ECO:0000313" key="3">
    <source>
        <dbReference type="EMBL" id="AWU75928.1"/>
    </source>
</evidence>
<feature type="domain" description="PX" evidence="2">
    <location>
        <begin position="1"/>
        <end position="115"/>
    </location>
</feature>
<dbReference type="Pfam" id="PF00787">
    <property type="entry name" value="PX"/>
    <property type="match status" value="1"/>
</dbReference>
<protein>
    <recommendedName>
        <fullName evidence="7">Vacuolar morphogenesis protein 7</fullName>
    </recommendedName>
</protein>
<evidence type="ECO:0000259" key="1">
    <source>
        <dbReference type="PROSITE" id="PS50192"/>
    </source>
</evidence>
<accession>A0A099P2V8</accession>
<dbReference type="Proteomes" id="UP000249293">
    <property type="component" value="Chromosome 2"/>
</dbReference>
<proteinExistence type="predicted"/>
<evidence type="ECO:0000259" key="2">
    <source>
        <dbReference type="PROSITE" id="PS50195"/>
    </source>
</evidence>
<dbReference type="SUPFAM" id="SSF58038">
    <property type="entry name" value="SNARE fusion complex"/>
    <property type="match status" value="1"/>
</dbReference>
<name>A0A099P2V8_PICKU</name>
<organism evidence="4 5">
    <name type="scientific">Pichia kudriavzevii</name>
    <name type="common">Yeast</name>
    <name type="synonym">Issatchenkia orientalis</name>
    <dbReference type="NCBI Taxonomy" id="4909"/>
    <lineage>
        <taxon>Eukaryota</taxon>
        <taxon>Fungi</taxon>
        <taxon>Dikarya</taxon>
        <taxon>Ascomycota</taxon>
        <taxon>Saccharomycotina</taxon>
        <taxon>Pichiomycetes</taxon>
        <taxon>Pichiales</taxon>
        <taxon>Pichiaceae</taxon>
        <taxon>Pichia</taxon>
    </lineage>
</organism>
<dbReference type="SMART" id="SM00397">
    <property type="entry name" value="t_SNARE"/>
    <property type="match status" value="1"/>
</dbReference>
<dbReference type="AlphaFoldDB" id="A0A099P2V8"/>
<keyword evidence="6" id="KW-1185">Reference proteome</keyword>
<feature type="domain" description="T-SNARE coiled-coil homology" evidence="1">
    <location>
        <begin position="276"/>
        <end position="338"/>
    </location>
</feature>
<dbReference type="InterPro" id="IPR000727">
    <property type="entry name" value="T_SNARE_dom"/>
</dbReference>
<dbReference type="VEuPathDB" id="FungiDB:C5L36_0B11600"/>
<reference evidence="3 6" key="3">
    <citation type="submission" date="2018-06" db="EMBL/GenBank/DDBJ databases">
        <title>Population genomics shows no distinction between pathogenic Candida krusei and environmental Pichia kudriavzevii: One species, four names.</title>
        <authorList>
            <person name="Douglass A.P."/>
            <person name="Offei B."/>
            <person name="Braun-Galleani S."/>
            <person name="Coughlan A.Y."/>
            <person name="Martos A."/>
            <person name="Ortiz-Merino R.A."/>
            <person name="Byrne K.P."/>
            <person name="Wolfe K.H."/>
        </authorList>
    </citation>
    <scope>NUCLEOTIDE SEQUENCE [LARGE SCALE GENOMIC DNA]</scope>
    <source>
        <strain evidence="3 6">CBS573</strain>
    </source>
</reference>
<dbReference type="Proteomes" id="UP000029867">
    <property type="component" value="Unassembled WGS sequence"/>
</dbReference>
<dbReference type="GO" id="GO:0035091">
    <property type="term" value="F:phosphatidylinositol binding"/>
    <property type="evidence" value="ECO:0007669"/>
    <property type="project" value="InterPro"/>
</dbReference>
<evidence type="ECO:0000313" key="4">
    <source>
        <dbReference type="EMBL" id="KGK39348.1"/>
    </source>
</evidence>
<dbReference type="HOGENOM" id="CLU_033748_1_0_1"/>
<reference evidence="4" key="2">
    <citation type="submission" date="2014-08" db="EMBL/GenBank/DDBJ databases">
        <title>Exploiting Issatchenkia orientalis SD108 for Succinic Acid Production.</title>
        <authorList>
            <person name="Xiao H."/>
            <person name="Shao Z."/>
            <person name="Jiang Y."/>
            <person name="Dole S."/>
            <person name="Zhao H."/>
        </authorList>
    </citation>
    <scope>NUCLEOTIDE SEQUENCE [LARGE SCALE GENOMIC DNA]</scope>
    <source>
        <strain evidence="4">SD108</strain>
    </source>
</reference>
<dbReference type="PROSITE" id="PS50195">
    <property type="entry name" value="PX"/>
    <property type="match status" value="1"/>
</dbReference>
<evidence type="ECO:0000313" key="5">
    <source>
        <dbReference type="Proteomes" id="UP000029867"/>
    </source>
</evidence>
<dbReference type="Gene3D" id="3.30.1520.10">
    <property type="entry name" value="Phox-like domain"/>
    <property type="match status" value="1"/>
</dbReference>
<dbReference type="InterPro" id="IPR001683">
    <property type="entry name" value="PX_dom"/>
</dbReference>
<sequence length="339" mass="39233">MQNIRVEIPRTTNVGNYVVYDLEILLEFNKSRTERFRVSKRFSDFVQFRQLLLNRHLTDLPNLPSKLSSFYKLSSALIEERRTGLANFSQTILNDKKLRMNHEVLNFFSIPKSIISEFNMITSSKDGIEGISTGGKYIIIDSAQHWMDSFKTVKSMLQNARGKMFASDNVVEIRKILKDCEFNQKILKDYLSNNRDLGAGEINRRNSLLESQISELNDLNYTLSNMKFNEQHVKVPLNSNILRDTGNTTSRRIFGKPKETSETKKYDNKGLLQYQQQKMAHQDQDLESLRDIIERQKQIGIAVNEELTIQNELLDGLGQQVDLSTEKMKNAKNKVNKII</sequence>
<dbReference type="OrthoDB" id="428895at2759"/>
<reference evidence="5" key="1">
    <citation type="journal article" date="2014" name="Microb. Cell Fact.">
        <title>Exploiting Issatchenkia orientalis SD108 for succinic acid production.</title>
        <authorList>
            <person name="Xiao H."/>
            <person name="Shao Z."/>
            <person name="Jiang Y."/>
            <person name="Dole S."/>
            <person name="Zhao H."/>
        </authorList>
    </citation>
    <scope>NUCLEOTIDE SEQUENCE [LARGE SCALE GENOMIC DNA]</scope>
    <source>
        <strain evidence="5">SD108</strain>
    </source>
</reference>
<evidence type="ECO:0000313" key="6">
    <source>
        <dbReference type="Proteomes" id="UP000249293"/>
    </source>
</evidence>
<dbReference type="RefSeq" id="XP_029321405.1">
    <property type="nucleotide sequence ID" value="XM_029465546.1"/>
</dbReference>
<evidence type="ECO:0008006" key="7">
    <source>
        <dbReference type="Google" id="ProtNLM"/>
    </source>
</evidence>
<dbReference type="eggNOG" id="ENOG502R27B">
    <property type="taxonomic scope" value="Eukaryota"/>
</dbReference>
<gene>
    <name evidence="3" type="ORF">C5L36_0B11600</name>
    <name evidence="4" type="ORF">JL09_g1589</name>
</gene>
<dbReference type="SUPFAM" id="SSF64268">
    <property type="entry name" value="PX domain"/>
    <property type="match status" value="1"/>
</dbReference>
<dbReference type="EMBL" id="CP028774">
    <property type="protein sequence ID" value="AWU75928.1"/>
    <property type="molecule type" value="Genomic_DNA"/>
</dbReference>
<dbReference type="CDD" id="cd15858">
    <property type="entry name" value="SNARE_VAM7"/>
    <property type="match status" value="1"/>
</dbReference>
<dbReference type="CDD" id="cd06093">
    <property type="entry name" value="PX_domain"/>
    <property type="match status" value="1"/>
</dbReference>
<dbReference type="SMART" id="SM00312">
    <property type="entry name" value="PX"/>
    <property type="match status" value="1"/>
</dbReference>
<dbReference type="EMBL" id="JQFK01000010">
    <property type="protein sequence ID" value="KGK39348.1"/>
    <property type="molecule type" value="Genomic_DNA"/>
</dbReference>
<dbReference type="Gene3D" id="1.20.5.110">
    <property type="match status" value="1"/>
</dbReference>
<dbReference type="GeneID" id="40383693"/>
<dbReference type="KEGG" id="pkz:C5L36_0B11600"/>